<dbReference type="HOGENOM" id="CLU_713165_0_0_7"/>
<name>K0NDW3_DESTT</name>
<sequence>MSLAMIDAREWQNLFDLETGQKRADDSPIVSMVSQVLDNNPYPGDIDEKANQWVSKTALDLIERYDPGLVCLSYVQQFFANRYFDHPKPEKHRMFCAAMTEALQFIETSGYTPVIVGTGGMVPLQGDIDLSGLDGLAISSNWSARYCGVHSPSSADMVFLKSLKSKGLIERIISKEEWINLFASVQTDLDRAEDEGLMPDFLVVSTQGFAFKTMGTTLRKPVNVPENNFKIPVYTPLGRIEDLRQIKSLIRSNLGHHKIALILVEGVGQEYFPGNSFLCGNGPGWFCNEPGDAFYLTLSTGKYQPFAYPAGYRYFDQDVENIRFPFSGYMTNIPENTLALDHAGKSIAVGNRSIFMHMVFGVDIAVECFARNLFNQGCMAVIHNKDK</sequence>
<evidence type="ECO:0000313" key="2">
    <source>
        <dbReference type="Proteomes" id="UP000007347"/>
    </source>
</evidence>
<accession>K0NDW3</accession>
<dbReference type="OrthoDB" id="5441804at2"/>
<protein>
    <submittedName>
        <fullName evidence="1">Uncharacteroized protein</fullName>
    </submittedName>
</protein>
<dbReference type="RefSeq" id="WP_014956446.1">
    <property type="nucleotide sequence ID" value="NC_018645.1"/>
</dbReference>
<dbReference type="PATRIC" id="fig|651182.5.peg.1116"/>
<keyword evidence="2" id="KW-1185">Reference proteome</keyword>
<dbReference type="AlphaFoldDB" id="K0NDW3"/>
<reference evidence="1" key="1">
    <citation type="journal article" date="2013" name="Environ. Microbiol.">
        <title>Complete genome, catabolic sub-proteomes and key-metabolites of Desulfobacula toluolica Tol2, a marine, aromatic compound-degrading, sulfate-reducing bacterium.</title>
        <authorList>
            <person name="Wohlbrand L."/>
            <person name="Jacob J.H."/>
            <person name="Kube M."/>
            <person name="Mussmann M."/>
            <person name="Jarling R."/>
            <person name="Beck A."/>
            <person name="Amann R."/>
            <person name="Wilkes H."/>
            <person name="Reinhardt R."/>
            <person name="Rabus R."/>
        </authorList>
    </citation>
    <scope>NUCLEOTIDE SEQUENCE [LARGE SCALE GENOMIC DNA]</scope>
    <source>
        <strain evidence="1">Tol2</strain>
    </source>
</reference>
<organism evidence="1 2">
    <name type="scientific">Desulfobacula toluolica (strain DSM 7467 / Tol2)</name>
    <dbReference type="NCBI Taxonomy" id="651182"/>
    <lineage>
        <taxon>Bacteria</taxon>
        <taxon>Pseudomonadati</taxon>
        <taxon>Thermodesulfobacteriota</taxon>
        <taxon>Desulfobacteria</taxon>
        <taxon>Desulfobacterales</taxon>
        <taxon>Desulfobacteraceae</taxon>
        <taxon>Desulfobacula</taxon>
    </lineage>
</organism>
<dbReference type="Proteomes" id="UP000007347">
    <property type="component" value="Chromosome"/>
</dbReference>
<evidence type="ECO:0000313" key="1">
    <source>
        <dbReference type="EMBL" id="CCK79096.1"/>
    </source>
</evidence>
<dbReference type="EMBL" id="FO203503">
    <property type="protein sequence ID" value="CCK79096.1"/>
    <property type="molecule type" value="Genomic_DNA"/>
</dbReference>
<proteinExistence type="predicted"/>
<dbReference type="KEGG" id="dto:TOL2_C09280"/>
<dbReference type="STRING" id="651182.TOL2_C09280"/>
<gene>
    <name evidence="1" type="ordered locus">TOL2_C09280</name>
</gene>